<reference evidence="1" key="1">
    <citation type="journal article" date="2014" name="Int. J. Syst. Evol. Microbiol.">
        <title>Complete genome sequence of Corynebacterium casei LMG S-19264T (=DSM 44701T), isolated from a smear-ripened cheese.</title>
        <authorList>
            <consortium name="US DOE Joint Genome Institute (JGI-PGF)"/>
            <person name="Walter F."/>
            <person name="Albersmeier A."/>
            <person name="Kalinowski J."/>
            <person name="Ruckert C."/>
        </authorList>
    </citation>
    <scope>NUCLEOTIDE SEQUENCE</scope>
    <source>
        <strain evidence="1">JCM 17251</strain>
    </source>
</reference>
<proteinExistence type="predicted"/>
<comment type="caution">
    <text evidence="1">The sequence shown here is derived from an EMBL/GenBank/DDBJ whole genome shotgun (WGS) entry which is preliminary data.</text>
</comment>
<name>A0A917Y3R6_9BACI</name>
<sequence length="73" mass="8526">MELYNSDTIEDKTLLAESLYSSVGDVMFLYEGWEIFTVEFVGLGKISLHRYEKETNEYGMDYFPLEKIIGQLD</sequence>
<dbReference type="AlphaFoldDB" id="A0A917Y3R6"/>
<evidence type="ECO:0000313" key="2">
    <source>
        <dbReference type="Proteomes" id="UP000624041"/>
    </source>
</evidence>
<evidence type="ECO:0000313" key="1">
    <source>
        <dbReference type="EMBL" id="GGN66853.1"/>
    </source>
</evidence>
<gene>
    <name evidence="1" type="ORF">GCM10007971_37190</name>
</gene>
<keyword evidence="2" id="KW-1185">Reference proteome</keyword>
<organism evidence="1 2">
    <name type="scientific">Oceanobacillus indicireducens</name>
    <dbReference type="NCBI Taxonomy" id="1004261"/>
    <lineage>
        <taxon>Bacteria</taxon>
        <taxon>Bacillati</taxon>
        <taxon>Bacillota</taxon>
        <taxon>Bacilli</taxon>
        <taxon>Bacillales</taxon>
        <taxon>Bacillaceae</taxon>
        <taxon>Oceanobacillus</taxon>
    </lineage>
</organism>
<protein>
    <submittedName>
        <fullName evidence="1">Uncharacterized protein</fullName>
    </submittedName>
</protein>
<dbReference type="EMBL" id="BMOS01000049">
    <property type="protein sequence ID" value="GGN66853.1"/>
    <property type="molecule type" value="Genomic_DNA"/>
</dbReference>
<accession>A0A917Y3R6</accession>
<reference evidence="1" key="2">
    <citation type="submission" date="2020-09" db="EMBL/GenBank/DDBJ databases">
        <authorList>
            <person name="Sun Q."/>
            <person name="Ohkuma M."/>
        </authorList>
    </citation>
    <scope>NUCLEOTIDE SEQUENCE</scope>
    <source>
        <strain evidence="1">JCM 17251</strain>
    </source>
</reference>
<dbReference type="Proteomes" id="UP000624041">
    <property type="component" value="Unassembled WGS sequence"/>
</dbReference>